<name>L7VRT0_THES1</name>
<evidence type="ECO:0000313" key="1">
    <source>
        <dbReference type="EMBL" id="AGC69354.1"/>
    </source>
</evidence>
<proteinExistence type="predicted"/>
<sequence length="42" mass="4731">MFIQPLPSYSDGLNLPEGSEKLHTANLMKGLRKVNCSQRMKP</sequence>
<evidence type="ECO:0000313" key="2">
    <source>
        <dbReference type="Proteomes" id="UP000011220"/>
    </source>
</evidence>
<gene>
    <name evidence="1" type="ordered locus">Cst_c23940</name>
</gene>
<keyword evidence="2" id="KW-1185">Reference proteome</keyword>
<dbReference type="Proteomes" id="UP000011220">
    <property type="component" value="Chromosome"/>
</dbReference>
<reference evidence="1 2" key="1">
    <citation type="journal article" date="2013" name="Genome Announc.">
        <title>Complete genome sequence of Clostridium stercorarium subsp. stercorarium strain DSM 8532, a thermophilic degrader of plant cell wall fibers.</title>
        <authorList>
            <person name="Poehlein A."/>
            <person name="Zverlov V.V."/>
            <person name="Daniel R."/>
            <person name="Schwarz W.H."/>
            <person name="Liebl W."/>
        </authorList>
    </citation>
    <scope>NUCLEOTIDE SEQUENCE [LARGE SCALE GENOMIC DNA]</scope>
    <source>
        <strain evidence="2">ATCC 35414 / DSM 8532 / NCIMB 11754</strain>
    </source>
</reference>
<dbReference type="PATRIC" id="fig|1121335.3.peg.2403"/>
<accession>L7VRT0</accession>
<organism evidence="1 2">
    <name type="scientific">Thermoclostridium stercorarium (strain ATCC 35414 / DSM 8532 / NCIMB 11754)</name>
    <name type="common">Clostridium stercorarium</name>
    <dbReference type="NCBI Taxonomy" id="1121335"/>
    <lineage>
        <taxon>Bacteria</taxon>
        <taxon>Bacillati</taxon>
        <taxon>Bacillota</taxon>
        <taxon>Clostridia</taxon>
        <taxon>Eubacteriales</taxon>
        <taxon>Oscillospiraceae</taxon>
        <taxon>Thermoclostridium</taxon>
    </lineage>
</organism>
<dbReference type="AlphaFoldDB" id="L7VRT0"/>
<protein>
    <submittedName>
        <fullName evidence="1">Uncharacterized protein</fullName>
    </submittedName>
</protein>
<dbReference type="KEGG" id="css:Cst_c23940"/>
<dbReference type="STRING" id="1121335.Cst_c23940"/>
<dbReference type="EMBL" id="CP004044">
    <property type="protein sequence ID" value="AGC69354.1"/>
    <property type="molecule type" value="Genomic_DNA"/>
</dbReference>